<reference evidence="1" key="1">
    <citation type="submission" date="2014-11" db="EMBL/GenBank/DDBJ databases">
        <authorList>
            <person name="Amaro Gonzalez C."/>
        </authorList>
    </citation>
    <scope>NUCLEOTIDE SEQUENCE</scope>
</reference>
<name>A0A0E9X1X4_ANGAN</name>
<dbReference type="EMBL" id="GBXM01012697">
    <property type="protein sequence ID" value="JAH95880.1"/>
    <property type="molecule type" value="Transcribed_RNA"/>
</dbReference>
<dbReference type="AlphaFoldDB" id="A0A0E9X1X4"/>
<organism evidence="1">
    <name type="scientific">Anguilla anguilla</name>
    <name type="common">European freshwater eel</name>
    <name type="synonym">Muraena anguilla</name>
    <dbReference type="NCBI Taxonomy" id="7936"/>
    <lineage>
        <taxon>Eukaryota</taxon>
        <taxon>Metazoa</taxon>
        <taxon>Chordata</taxon>
        <taxon>Craniata</taxon>
        <taxon>Vertebrata</taxon>
        <taxon>Euteleostomi</taxon>
        <taxon>Actinopterygii</taxon>
        <taxon>Neopterygii</taxon>
        <taxon>Teleostei</taxon>
        <taxon>Anguilliformes</taxon>
        <taxon>Anguillidae</taxon>
        <taxon>Anguilla</taxon>
    </lineage>
</organism>
<reference evidence="1" key="2">
    <citation type="journal article" date="2015" name="Fish Shellfish Immunol.">
        <title>Early steps in the European eel (Anguilla anguilla)-Vibrio vulnificus interaction in the gills: Role of the RtxA13 toxin.</title>
        <authorList>
            <person name="Callol A."/>
            <person name="Pajuelo D."/>
            <person name="Ebbesson L."/>
            <person name="Teles M."/>
            <person name="MacKenzie S."/>
            <person name="Amaro C."/>
        </authorList>
    </citation>
    <scope>NUCLEOTIDE SEQUENCE</scope>
</reference>
<evidence type="ECO:0000313" key="1">
    <source>
        <dbReference type="EMBL" id="JAH95880.1"/>
    </source>
</evidence>
<proteinExistence type="predicted"/>
<accession>A0A0E9X1X4</accession>
<protein>
    <submittedName>
        <fullName evidence="1">Uncharacterized protein</fullName>
    </submittedName>
</protein>
<sequence>MSLCLLPAHELNIVVTISYTSYRTVLKIHLINTKLQSVQSYSLHYCIRDVSCYYLKK</sequence>